<protein>
    <recommendedName>
        <fullName evidence="2">DUF4470 domain-containing protein</fullName>
    </recommendedName>
</protein>
<dbReference type="InterPro" id="IPR027974">
    <property type="entry name" value="DUF4470"/>
</dbReference>
<keyword evidence="1" id="KW-0732">Signal</keyword>
<gene>
    <name evidence="3" type="ORF">K444DRAFT_653762</name>
</gene>
<feature type="chain" id="PRO_5014471260" description="DUF4470 domain-containing protein" evidence="1">
    <location>
        <begin position="24"/>
        <end position="474"/>
    </location>
</feature>
<dbReference type="Pfam" id="PF14737">
    <property type="entry name" value="DUF4470"/>
    <property type="match status" value="1"/>
</dbReference>
<sequence>MPAILSSLPLLYLLFSLLRSSRCLPQALVVWVPTPRGLALQTQPPKPAVDAGWFRRECQPCHWPRHKIDCNSPLLQEAWKPPWEAELRQPAFVGEGVEQLSPHGQRKYLWGNVPAVDILNVAQNERANISSILYLLFAASGDLRNVVKTLAHLPEWCSGQREAVINDKGFDIRIKPPVNDVYEKIRHKEATSLQSKSWTADGRALSLILQKSARDELQAYLEVPTGLSKTKAQEIIVATTLAPKRKDYIERALYAKLSGWRPGMLKFRNVGPLLPFGAPTALFNIPHPTFFQSNDFWLMMDSASPVGSWPIKEIMAMVPVTKNDFYGGLHYLVSNIVDQGYLGAEKTLLVFAPILKQKSLNPYTAILTLHLNTECKIKDPSIATTAAEFRRVLDYFPSVGPSVLSNSNPVNNYFNAPFNEHAEEKGFDSSGKAIGLQVRDKNIIVEEWPLRLKRGVSKEDLNILLSAGHVGGER</sequence>
<proteinExistence type="predicted"/>
<evidence type="ECO:0000256" key="1">
    <source>
        <dbReference type="SAM" id="SignalP"/>
    </source>
</evidence>
<evidence type="ECO:0000313" key="4">
    <source>
        <dbReference type="Proteomes" id="UP000235371"/>
    </source>
</evidence>
<evidence type="ECO:0000313" key="3">
    <source>
        <dbReference type="EMBL" id="PMD57810.1"/>
    </source>
</evidence>
<feature type="signal peptide" evidence="1">
    <location>
        <begin position="1"/>
        <end position="23"/>
    </location>
</feature>
<dbReference type="RefSeq" id="XP_024734714.1">
    <property type="nucleotide sequence ID" value="XM_024885894.1"/>
</dbReference>
<dbReference type="InParanoid" id="A0A2J6T448"/>
<name>A0A2J6T448_9HELO</name>
<feature type="domain" description="DUF4470" evidence="2">
    <location>
        <begin position="109"/>
        <end position="172"/>
    </location>
</feature>
<evidence type="ECO:0000259" key="2">
    <source>
        <dbReference type="Pfam" id="PF14737"/>
    </source>
</evidence>
<dbReference type="OrthoDB" id="5282002at2759"/>
<dbReference type="GeneID" id="36593971"/>
<dbReference type="EMBL" id="KZ613843">
    <property type="protein sequence ID" value="PMD57810.1"/>
    <property type="molecule type" value="Genomic_DNA"/>
</dbReference>
<keyword evidence="4" id="KW-1185">Reference proteome</keyword>
<accession>A0A2J6T448</accession>
<organism evidence="3 4">
    <name type="scientific">Hyaloscypha bicolor E</name>
    <dbReference type="NCBI Taxonomy" id="1095630"/>
    <lineage>
        <taxon>Eukaryota</taxon>
        <taxon>Fungi</taxon>
        <taxon>Dikarya</taxon>
        <taxon>Ascomycota</taxon>
        <taxon>Pezizomycotina</taxon>
        <taxon>Leotiomycetes</taxon>
        <taxon>Helotiales</taxon>
        <taxon>Hyaloscyphaceae</taxon>
        <taxon>Hyaloscypha</taxon>
        <taxon>Hyaloscypha bicolor</taxon>
    </lineage>
</organism>
<dbReference type="Proteomes" id="UP000235371">
    <property type="component" value="Unassembled WGS sequence"/>
</dbReference>
<reference evidence="3 4" key="1">
    <citation type="submission" date="2016-04" db="EMBL/GenBank/DDBJ databases">
        <title>A degradative enzymes factory behind the ericoid mycorrhizal symbiosis.</title>
        <authorList>
            <consortium name="DOE Joint Genome Institute"/>
            <person name="Martino E."/>
            <person name="Morin E."/>
            <person name="Grelet G."/>
            <person name="Kuo A."/>
            <person name="Kohler A."/>
            <person name="Daghino S."/>
            <person name="Barry K."/>
            <person name="Choi C."/>
            <person name="Cichocki N."/>
            <person name="Clum A."/>
            <person name="Copeland A."/>
            <person name="Hainaut M."/>
            <person name="Haridas S."/>
            <person name="Labutti K."/>
            <person name="Lindquist E."/>
            <person name="Lipzen A."/>
            <person name="Khouja H.-R."/>
            <person name="Murat C."/>
            <person name="Ohm R."/>
            <person name="Olson A."/>
            <person name="Spatafora J."/>
            <person name="Veneault-Fourrey C."/>
            <person name="Henrissat B."/>
            <person name="Grigoriev I."/>
            <person name="Martin F."/>
            <person name="Perotto S."/>
        </authorList>
    </citation>
    <scope>NUCLEOTIDE SEQUENCE [LARGE SCALE GENOMIC DNA]</scope>
    <source>
        <strain evidence="3 4">E</strain>
    </source>
</reference>
<dbReference type="STRING" id="1095630.A0A2J6T448"/>
<dbReference type="AlphaFoldDB" id="A0A2J6T448"/>